<dbReference type="InterPro" id="IPR036397">
    <property type="entry name" value="RNaseH_sf"/>
</dbReference>
<accession>A0A2J7RB63</accession>
<reference evidence="1 2" key="1">
    <citation type="submission" date="2017-12" db="EMBL/GenBank/DDBJ databases">
        <title>Hemimetabolous genomes reveal molecular basis of termite eusociality.</title>
        <authorList>
            <person name="Harrison M.C."/>
            <person name="Jongepier E."/>
            <person name="Robertson H.M."/>
            <person name="Arning N."/>
            <person name="Bitard-Feildel T."/>
            <person name="Chao H."/>
            <person name="Childers C.P."/>
            <person name="Dinh H."/>
            <person name="Doddapaneni H."/>
            <person name="Dugan S."/>
            <person name="Gowin J."/>
            <person name="Greiner C."/>
            <person name="Han Y."/>
            <person name="Hu H."/>
            <person name="Hughes D.S.T."/>
            <person name="Huylmans A.-K."/>
            <person name="Kemena C."/>
            <person name="Kremer L.P.M."/>
            <person name="Lee S.L."/>
            <person name="Lopez-Ezquerra A."/>
            <person name="Mallet L."/>
            <person name="Monroy-Kuhn J.M."/>
            <person name="Moser A."/>
            <person name="Murali S.C."/>
            <person name="Muzny D.M."/>
            <person name="Otani S."/>
            <person name="Piulachs M.-D."/>
            <person name="Poelchau M."/>
            <person name="Qu J."/>
            <person name="Schaub F."/>
            <person name="Wada-Katsumata A."/>
            <person name="Worley K.C."/>
            <person name="Xie Q."/>
            <person name="Ylla G."/>
            <person name="Poulsen M."/>
            <person name="Gibbs R.A."/>
            <person name="Schal C."/>
            <person name="Richards S."/>
            <person name="Belles X."/>
            <person name="Korb J."/>
            <person name="Bornberg-Bauer E."/>
        </authorList>
    </citation>
    <scope>NUCLEOTIDE SEQUENCE [LARGE SCALE GENOMIC DNA]</scope>
    <source>
        <tissue evidence="1">Whole body</tissue>
    </source>
</reference>
<keyword evidence="2" id="KW-1185">Reference proteome</keyword>
<name>A0A2J7RB63_9NEOP</name>
<dbReference type="InterPro" id="IPR052709">
    <property type="entry name" value="Transposase-MT_Hybrid"/>
</dbReference>
<dbReference type="AlphaFoldDB" id="A0A2J7RB63"/>
<organism evidence="1 2">
    <name type="scientific">Cryptotermes secundus</name>
    <dbReference type="NCBI Taxonomy" id="105785"/>
    <lineage>
        <taxon>Eukaryota</taxon>
        <taxon>Metazoa</taxon>
        <taxon>Ecdysozoa</taxon>
        <taxon>Arthropoda</taxon>
        <taxon>Hexapoda</taxon>
        <taxon>Insecta</taxon>
        <taxon>Pterygota</taxon>
        <taxon>Neoptera</taxon>
        <taxon>Polyneoptera</taxon>
        <taxon>Dictyoptera</taxon>
        <taxon>Blattodea</taxon>
        <taxon>Blattoidea</taxon>
        <taxon>Termitoidae</taxon>
        <taxon>Kalotermitidae</taxon>
        <taxon>Cryptotermitinae</taxon>
        <taxon>Cryptotermes</taxon>
    </lineage>
</organism>
<sequence length="112" mass="12720">MLGKLDYCKVCSRPEKQTTFRLQHDNTIPHTSLVTTTHIAKFGWTVLPHPSYRPHLAPSDFHLFEPTKDGLHEQHFPDNAAVIAAIRKWLASAGTDFYRHNIQLLFIAGKSA</sequence>
<dbReference type="PANTHER" id="PTHR46060:SF1">
    <property type="entry name" value="MARINER MOS1 TRANSPOSASE-LIKE PROTEIN"/>
    <property type="match status" value="1"/>
</dbReference>
<evidence type="ECO:0000313" key="2">
    <source>
        <dbReference type="Proteomes" id="UP000235965"/>
    </source>
</evidence>
<dbReference type="PANTHER" id="PTHR46060">
    <property type="entry name" value="MARINER MOS1 TRANSPOSASE-LIKE PROTEIN"/>
    <property type="match status" value="1"/>
</dbReference>
<evidence type="ECO:0008006" key="3">
    <source>
        <dbReference type="Google" id="ProtNLM"/>
    </source>
</evidence>
<dbReference type="Proteomes" id="UP000235965">
    <property type="component" value="Unassembled WGS sequence"/>
</dbReference>
<dbReference type="Gene3D" id="3.30.420.10">
    <property type="entry name" value="Ribonuclease H-like superfamily/Ribonuclease H"/>
    <property type="match status" value="1"/>
</dbReference>
<dbReference type="EMBL" id="NEVH01006563">
    <property type="protein sequence ID" value="PNF38065.1"/>
    <property type="molecule type" value="Genomic_DNA"/>
</dbReference>
<dbReference type="InParanoid" id="A0A2J7RB63"/>
<dbReference type="STRING" id="105785.A0A2J7RB63"/>
<proteinExistence type="predicted"/>
<gene>
    <name evidence="1" type="ORF">B7P43_G00353</name>
</gene>
<dbReference type="GO" id="GO:0003676">
    <property type="term" value="F:nucleic acid binding"/>
    <property type="evidence" value="ECO:0007669"/>
    <property type="project" value="InterPro"/>
</dbReference>
<comment type="caution">
    <text evidence="1">The sequence shown here is derived from an EMBL/GenBank/DDBJ whole genome shotgun (WGS) entry which is preliminary data.</text>
</comment>
<protein>
    <recommendedName>
        <fullName evidence="3">Histone-lysine N-methyltransferase SETMAR</fullName>
    </recommendedName>
</protein>
<evidence type="ECO:0000313" key="1">
    <source>
        <dbReference type="EMBL" id="PNF38065.1"/>
    </source>
</evidence>